<organism evidence="3 5">
    <name type="scientific">Cannabis sativa</name>
    <name type="common">Hemp</name>
    <name type="synonym">Marijuana</name>
    <dbReference type="NCBI Taxonomy" id="3483"/>
    <lineage>
        <taxon>Eukaryota</taxon>
        <taxon>Viridiplantae</taxon>
        <taxon>Streptophyta</taxon>
        <taxon>Embryophyta</taxon>
        <taxon>Tracheophyta</taxon>
        <taxon>Spermatophyta</taxon>
        <taxon>Magnoliopsida</taxon>
        <taxon>eudicotyledons</taxon>
        <taxon>Gunneridae</taxon>
        <taxon>Pentapetalae</taxon>
        <taxon>rosids</taxon>
        <taxon>fabids</taxon>
        <taxon>Rosales</taxon>
        <taxon>Cannabaceae</taxon>
        <taxon>Cannabis</taxon>
    </lineage>
</organism>
<gene>
    <name evidence="3" type="ORF">F8388_002024</name>
    <name evidence="4" type="ORF">G4B88_007464</name>
</gene>
<evidence type="ECO:0000313" key="5">
    <source>
        <dbReference type="Proteomes" id="UP000525078"/>
    </source>
</evidence>
<comment type="caution">
    <text evidence="3">The sequence shown here is derived from an EMBL/GenBank/DDBJ whole genome shotgun (WGS) entry which is preliminary data.</text>
</comment>
<name>A0A7J6FLB7_CANSA</name>
<sequence>MIDKKWIFQENRLSVEYFNRLKNFLKLSSFHLNDENKIRCPCVSCMNLYYYDLETIERHIFVKGFHTKYVLWEFHGEDITGIHEDQENAESNVEEDNALYDSDDEDDDDMIPALEDFANQSHRNRVFSERKEMGEVEETISFM</sequence>
<dbReference type="InterPro" id="IPR029480">
    <property type="entry name" value="Transpos_assoc"/>
</dbReference>
<protein>
    <recommendedName>
        <fullName evidence="2">Transposase-associated domain-containing protein</fullName>
    </recommendedName>
</protein>
<feature type="domain" description="Transposase-associated" evidence="2">
    <location>
        <begin position="4"/>
        <end position="77"/>
    </location>
</feature>
<feature type="region of interest" description="Disordered" evidence="1">
    <location>
        <begin position="83"/>
        <end position="106"/>
    </location>
</feature>
<evidence type="ECO:0000313" key="6">
    <source>
        <dbReference type="Proteomes" id="UP000583929"/>
    </source>
</evidence>
<evidence type="ECO:0000256" key="1">
    <source>
        <dbReference type="SAM" id="MobiDB-lite"/>
    </source>
</evidence>
<evidence type="ECO:0000259" key="2">
    <source>
        <dbReference type="Pfam" id="PF13963"/>
    </source>
</evidence>
<evidence type="ECO:0000313" key="3">
    <source>
        <dbReference type="EMBL" id="KAF4371496.1"/>
    </source>
</evidence>
<dbReference type="Pfam" id="PF13963">
    <property type="entry name" value="Transpos_assoc"/>
    <property type="match status" value="1"/>
</dbReference>
<feature type="compositionally biased region" description="Acidic residues" evidence="1">
    <location>
        <begin position="92"/>
        <end position="106"/>
    </location>
</feature>
<evidence type="ECO:0000313" key="4">
    <source>
        <dbReference type="EMBL" id="KAF4391889.1"/>
    </source>
</evidence>
<keyword evidence="6" id="KW-1185">Reference proteome</keyword>
<accession>A0A7J6FLB7</accession>
<dbReference type="EMBL" id="JAATIP010000111">
    <property type="protein sequence ID" value="KAF4371496.1"/>
    <property type="molecule type" value="Genomic_DNA"/>
</dbReference>
<dbReference type="AlphaFoldDB" id="A0A7J6FLB7"/>
<dbReference type="EMBL" id="JAATIQ010000055">
    <property type="protein sequence ID" value="KAF4391889.1"/>
    <property type="molecule type" value="Genomic_DNA"/>
</dbReference>
<dbReference type="Proteomes" id="UP000583929">
    <property type="component" value="Unassembled WGS sequence"/>
</dbReference>
<dbReference type="Proteomes" id="UP000525078">
    <property type="component" value="Unassembled WGS sequence"/>
</dbReference>
<reference evidence="5 6" key="1">
    <citation type="journal article" date="2020" name="bioRxiv">
        <title>Sequence and annotation of 42 cannabis genomes reveals extensive copy number variation in cannabinoid synthesis and pathogen resistance genes.</title>
        <authorList>
            <person name="Mckernan K.J."/>
            <person name="Helbert Y."/>
            <person name="Kane L.T."/>
            <person name="Ebling H."/>
            <person name="Zhang L."/>
            <person name="Liu B."/>
            <person name="Eaton Z."/>
            <person name="Mclaughlin S."/>
            <person name="Kingan S."/>
            <person name="Baybayan P."/>
            <person name="Concepcion G."/>
            <person name="Jordan M."/>
            <person name="Riva A."/>
            <person name="Barbazuk W."/>
            <person name="Harkins T."/>
        </authorList>
    </citation>
    <scope>NUCLEOTIDE SEQUENCE [LARGE SCALE GENOMIC DNA]</scope>
    <source>
        <strain evidence="5 6">cv. Jamaican Lion 4</strain>
        <strain evidence="4">Father</strain>
        <strain evidence="3">Mother</strain>
        <tissue evidence="3">Leaf</tissue>
    </source>
</reference>
<proteinExistence type="predicted"/>